<dbReference type="AlphaFoldDB" id="A0A553K3X5"/>
<evidence type="ECO:0000313" key="1">
    <source>
        <dbReference type="EMBL" id="TRY19386.1"/>
    </source>
</evidence>
<sequence length="160" mass="17277">MQLTYKHTYNGTPEQVVALMRNKDFIIDVAQHAGATSHDVQIDGNVTQLRMSLPVPGDVAKFVGKDVDLSQRFEWAEPAADGTSTGQVNVSVKGLPVTVEATAVLRPTGATTAGEYSGDLRVKIPLVGGKVEKMVAPFIEQAFAGIERRAQEWLARDQQG</sequence>
<dbReference type="OrthoDB" id="3266819at2"/>
<dbReference type="InterPro" id="IPR019639">
    <property type="entry name" value="DUF2505"/>
</dbReference>
<name>A0A553K3X5_9ACTN</name>
<dbReference type="Proteomes" id="UP000317638">
    <property type="component" value="Unassembled WGS sequence"/>
</dbReference>
<proteinExistence type="predicted"/>
<dbReference type="Pfam" id="PF10698">
    <property type="entry name" value="DUF2505"/>
    <property type="match status" value="1"/>
</dbReference>
<gene>
    <name evidence="1" type="ORF">FOJ82_00250</name>
</gene>
<keyword evidence="2" id="KW-1185">Reference proteome</keyword>
<evidence type="ECO:0000313" key="2">
    <source>
        <dbReference type="Proteomes" id="UP000317638"/>
    </source>
</evidence>
<accession>A0A553K3X5</accession>
<dbReference type="EMBL" id="VKKG01000001">
    <property type="protein sequence ID" value="TRY19386.1"/>
    <property type="molecule type" value="Genomic_DNA"/>
</dbReference>
<reference evidence="1 2" key="1">
    <citation type="submission" date="2019-07" db="EMBL/GenBank/DDBJ databases">
        <authorList>
            <person name="Zhou L.-Y."/>
        </authorList>
    </citation>
    <scope>NUCLEOTIDE SEQUENCE [LARGE SCALE GENOMIC DNA]</scope>
    <source>
        <strain evidence="1 2">YIM 101269</strain>
    </source>
</reference>
<comment type="caution">
    <text evidence="1">The sequence shown here is derived from an EMBL/GenBank/DDBJ whole genome shotgun (WGS) entry which is preliminary data.</text>
</comment>
<dbReference type="RefSeq" id="WP_143936475.1">
    <property type="nucleotide sequence ID" value="NZ_VKKG01000001.1"/>
</dbReference>
<protein>
    <submittedName>
        <fullName evidence="1">DUF2505 domain-containing protein</fullName>
    </submittedName>
</protein>
<organism evidence="1 2">
    <name type="scientific">Tessaracoccus rhinocerotis</name>
    <dbReference type="NCBI Taxonomy" id="1689449"/>
    <lineage>
        <taxon>Bacteria</taxon>
        <taxon>Bacillati</taxon>
        <taxon>Actinomycetota</taxon>
        <taxon>Actinomycetes</taxon>
        <taxon>Propionibacteriales</taxon>
        <taxon>Propionibacteriaceae</taxon>
        <taxon>Tessaracoccus</taxon>
    </lineage>
</organism>